<dbReference type="AlphaFoldDB" id="A0A5J4W358"/>
<evidence type="ECO:0000313" key="2">
    <source>
        <dbReference type="EMBL" id="KAA6389434.1"/>
    </source>
</evidence>
<name>A0A5J4W358_9EUKA</name>
<feature type="compositionally biased region" description="Polar residues" evidence="1">
    <location>
        <begin position="11"/>
        <end position="21"/>
    </location>
</feature>
<evidence type="ECO:0000313" key="3">
    <source>
        <dbReference type="Proteomes" id="UP000324800"/>
    </source>
</evidence>
<feature type="region of interest" description="Disordered" evidence="1">
    <location>
        <begin position="1"/>
        <end position="21"/>
    </location>
</feature>
<sequence length="82" mass="9053">MNKPSSRPFKNKQNLSPLNAPSTHWYASNPLADIRTTIFKFFPFPAGTVTVGLHPRGVQAQSFVKCKLNPFSSKNSKSSSKS</sequence>
<organism evidence="2 3">
    <name type="scientific">Streblomastix strix</name>
    <dbReference type="NCBI Taxonomy" id="222440"/>
    <lineage>
        <taxon>Eukaryota</taxon>
        <taxon>Metamonada</taxon>
        <taxon>Preaxostyla</taxon>
        <taxon>Oxymonadida</taxon>
        <taxon>Streblomastigidae</taxon>
        <taxon>Streblomastix</taxon>
    </lineage>
</organism>
<reference evidence="2 3" key="1">
    <citation type="submission" date="2019-03" db="EMBL/GenBank/DDBJ databases">
        <title>Single cell metagenomics reveals metabolic interactions within the superorganism composed of flagellate Streblomastix strix and complex community of Bacteroidetes bacteria on its surface.</title>
        <authorList>
            <person name="Treitli S.C."/>
            <person name="Kolisko M."/>
            <person name="Husnik F."/>
            <person name="Keeling P."/>
            <person name="Hampl V."/>
        </authorList>
    </citation>
    <scope>NUCLEOTIDE SEQUENCE [LARGE SCALE GENOMIC DNA]</scope>
    <source>
        <strain evidence="2">ST1C</strain>
    </source>
</reference>
<dbReference type="Proteomes" id="UP000324800">
    <property type="component" value="Unassembled WGS sequence"/>
</dbReference>
<gene>
    <name evidence="2" type="ORF">EZS28_015037</name>
</gene>
<protein>
    <submittedName>
        <fullName evidence="2">Uncharacterized protein</fullName>
    </submittedName>
</protein>
<dbReference type="EMBL" id="SNRW01003589">
    <property type="protein sequence ID" value="KAA6389434.1"/>
    <property type="molecule type" value="Genomic_DNA"/>
</dbReference>
<comment type="caution">
    <text evidence="2">The sequence shown here is derived from an EMBL/GenBank/DDBJ whole genome shotgun (WGS) entry which is preliminary data.</text>
</comment>
<accession>A0A5J4W358</accession>
<proteinExistence type="predicted"/>
<evidence type="ECO:0000256" key="1">
    <source>
        <dbReference type="SAM" id="MobiDB-lite"/>
    </source>
</evidence>